<dbReference type="InterPro" id="IPR015919">
    <property type="entry name" value="Cadherin-like_sf"/>
</dbReference>
<sequence length="458" mass="50873">MGGTPTFRHGTERGVTSDLGIQNYPAISGDRIVWKDYRLNPLGGGTHEAVIYLYDLATGTERQITGPYELNIGGDLHISGDKVVWGDGSMGIRLYDLATDTERQIARGFTPAISGDRMVWVDFRNMDWPCNPALDPSCQFVLNSDIYLYDTATDTERQITSDSRLQQYPAISGDKIVWEDDRNGNWDIYLYDLATDTERQITSDPYDQRDPAVSGDKIVWEDSRNRVPSSDEPGSCATDPESCPRTANWDIYLYDLATDTEQRITGHRWKQQDPAISCDTVVWQDYRNGVSKIYSSEIPNVNCPPITRILDPDVNDDGNVDLMNDIFGTAFAFGTDSAVHDITGDGVVDLMNDILGVAGSFGLDWPPTNVKEGRLLNFYVKGTDPDGDSLTFEVTDLPLGATFTNPDGDDADYRREFRWTPSDDQAGDYSVTFTATDGDLGEVEALPTELPITVRDVP</sequence>
<evidence type="ECO:0000256" key="1">
    <source>
        <dbReference type="SAM" id="MobiDB-lite"/>
    </source>
</evidence>
<dbReference type="InterPro" id="IPR027618">
    <property type="entry name" value="Beta_prop_Msarc"/>
</dbReference>
<dbReference type="Gene3D" id="2.60.40.10">
    <property type="entry name" value="Immunoglobulins"/>
    <property type="match status" value="1"/>
</dbReference>
<protein>
    <recommendedName>
        <fullName evidence="3">Cadherin domain-containing protein</fullName>
    </recommendedName>
</protein>
<dbReference type="Pfam" id="PF17963">
    <property type="entry name" value="Big_9"/>
    <property type="match status" value="1"/>
</dbReference>
<gene>
    <name evidence="2" type="ORF">LCGC14_1868500</name>
</gene>
<evidence type="ECO:0000313" key="2">
    <source>
        <dbReference type="EMBL" id="KKL94055.1"/>
    </source>
</evidence>
<dbReference type="EMBL" id="LAZR01019027">
    <property type="protein sequence ID" value="KKL94055.1"/>
    <property type="molecule type" value="Genomic_DNA"/>
</dbReference>
<reference evidence="2" key="1">
    <citation type="journal article" date="2015" name="Nature">
        <title>Complex archaea that bridge the gap between prokaryotes and eukaryotes.</title>
        <authorList>
            <person name="Spang A."/>
            <person name="Saw J.H."/>
            <person name="Jorgensen S.L."/>
            <person name="Zaremba-Niedzwiedzka K."/>
            <person name="Martijn J."/>
            <person name="Lind A.E."/>
            <person name="van Eijk R."/>
            <person name="Schleper C."/>
            <person name="Guy L."/>
            <person name="Ettema T.J."/>
        </authorList>
    </citation>
    <scope>NUCLEOTIDE SEQUENCE</scope>
</reference>
<proteinExistence type="predicted"/>
<comment type="caution">
    <text evidence="2">The sequence shown here is derived from an EMBL/GenBank/DDBJ whole genome shotgun (WGS) entry which is preliminary data.</text>
</comment>
<dbReference type="PANTHER" id="PTHR36842:SF1">
    <property type="entry name" value="PROTEIN TOLB"/>
    <property type="match status" value="1"/>
</dbReference>
<accession>A0A0F9IJQ9</accession>
<feature type="region of interest" description="Disordered" evidence="1">
    <location>
        <begin position="220"/>
        <end position="241"/>
    </location>
</feature>
<dbReference type="Gene3D" id="2.120.10.30">
    <property type="entry name" value="TolB, C-terminal domain"/>
    <property type="match status" value="1"/>
</dbReference>
<dbReference type="SUPFAM" id="SSF49313">
    <property type="entry name" value="Cadherin-like"/>
    <property type="match status" value="1"/>
</dbReference>
<dbReference type="GO" id="GO:0016020">
    <property type="term" value="C:membrane"/>
    <property type="evidence" value="ECO:0007669"/>
    <property type="project" value="InterPro"/>
</dbReference>
<dbReference type="PANTHER" id="PTHR36842">
    <property type="entry name" value="PROTEIN TOLB HOMOLOG"/>
    <property type="match status" value="1"/>
</dbReference>
<dbReference type="InterPro" id="IPR011042">
    <property type="entry name" value="6-blade_b-propeller_TolB-like"/>
</dbReference>
<organism evidence="2">
    <name type="scientific">marine sediment metagenome</name>
    <dbReference type="NCBI Taxonomy" id="412755"/>
    <lineage>
        <taxon>unclassified sequences</taxon>
        <taxon>metagenomes</taxon>
        <taxon>ecological metagenomes</taxon>
    </lineage>
</organism>
<dbReference type="AlphaFoldDB" id="A0A0F9IJQ9"/>
<dbReference type="SUPFAM" id="SSF82171">
    <property type="entry name" value="DPP6 N-terminal domain-like"/>
    <property type="match status" value="1"/>
</dbReference>
<name>A0A0F9IJQ9_9ZZZZ</name>
<evidence type="ECO:0008006" key="3">
    <source>
        <dbReference type="Google" id="ProtNLM"/>
    </source>
</evidence>
<dbReference type="NCBIfam" id="TIGR04275">
    <property type="entry name" value="beta_prop_Msarc"/>
    <property type="match status" value="4"/>
</dbReference>
<dbReference type="GO" id="GO:0005509">
    <property type="term" value="F:calcium ion binding"/>
    <property type="evidence" value="ECO:0007669"/>
    <property type="project" value="InterPro"/>
</dbReference>
<dbReference type="InterPro" id="IPR013783">
    <property type="entry name" value="Ig-like_fold"/>
</dbReference>